<sequence length="77" mass="8339">MFVQKSGREHHILEFGAIEPTVFHPSDIDGKTFPLVMDVKSLGSNKIYGGNVGRNAINVKLSGQVTQPRDSAGNDTN</sequence>
<reference evidence="1 2" key="1">
    <citation type="submission" date="2020-04" db="EMBL/GenBank/DDBJ databases">
        <authorList>
            <person name="Hitch T.C.A."/>
            <person name="Wylensek D."/>
            <person name="Clavel T."/>
        </authorList>
    </citation>
    <scope>NUCLEOTIDE SEQUENCE [LARGE SCALE GENOMIC DNA]</scope>
    <source>
        <strain evidence="1 2">105184</strain>
    </source>
</reference>
<name>A0A7X9T8W1_9ACTN</name>
<organism evidence="1 2">
    <name type="scientific">Parafannyhessea umbonata</name>
    <dbReference type="NCBI Taxonomy" id="604330"/>
    <lineage>
        <taxon>Bacteria</taxon>
        <taxon>Bacillati</taxon>
        <taxon>Actinomycetota</taxon>
        <taxon>Coriobacteriia</taxon>
        <taxon>Coriobacteriales</taxon>
        <taxon>Atopobiaceae</taxon>
        <taxon>Parafannyhessea</taxon>
    </lineage>
</organism>
<accession>A0A7X9T8W1</accession>
<gene>
    <name evidence="1" type="ORF">HF885_00535</name>
</gene>
<evidence type="ECO:0000313" key="1">
    <source>
        <dbReference type="EMBL" id="NMF24930.1"/>
    </source>
</evidence>
<evidence type="ECO:0000313" key="2">
    <source>
        <dbReference type="Proteomes" id="UP000565613"/>
    </source>
</evidence>
<protein>
    <submittedName>
        <fullName evidence="1">Uncharacterized protein</fullName>
    </submittedName>
</protein>
<dbReference type="EMBL" id="JABAGR010000001">
    <property type="protein sequence ID" value="NMF24930.1"/>
    <property type="molecule type" value="Genomic_DNA"/>
</dbReference>
<dbReference type="AlphaFoldDB" id="A0A7X9T8W1"/>
<dbReference type="Proteomes" id="UP000565613">
    <property type="component" value="Unassembled WGS sequence"/>
</dbReference>
<comment type="caution">
    <text evidence="1">The sequence shown here is derived from an EMBL/GenBank/DDBJ whole genome shotgun (WGS) entry which is preliminary data.</text>
</comment>
<proteinExistence type="predicted"/>